<evidence type="ECO:0000256" key="2">
    <source>
        <dbReference type="ARBA" id="ARBA00022837"/>
    </source>
</evidence>
<evidence type="ECO:0000313" key="4">
    <source>
        <dbReference type="EMBL" id="KAK8836641.1"/>
    </source>
</evidence>
<evidence type="ECO:0000259" key="3">
    <source>
        <dbReference type="PROSITE" id="PS50004"/>
    </source>
</evidence>
<dbReference type="EMBL" id="JAPFFF010000064">
    <property type="protein sequence ID" value="KAK8836641.1"/>
    <property type="molecule type" value="Genomic_DNA"/>
</dbReference>
<organism evidence="4 5">
    <name type="scientific">Tritrichomonas musculus</name>
    <dbReference type="NCBI Taxonomy" id="1915356"/>
    <lineage>
        <taxon>Eukaryota</taxon>
        <taxon>Metamonada</taxon>
        <taxon>Parabasalia</taxon>
        <taxon>Tritrichomonadida</taxon>
        <taxon>Tritrichomonadidae</taxon>
        <taxon>Tritrichomonas</taxon>
    </lineage>
</organism>
<dbReference type="PANTHER" id="PTHR45911:SF4">
    <property type="entry name" value="MULTIPLE C2 AND TRANSMEMBRANE DOMAIN-CONTAINING PROTEIN"/>
    <property type="match status" value="1"/>
</dbReference>
<dbReference type="SMART" id="SM00239">
    <property type="entry name" value="C2"/>
    <property type="match status" value="1"/>
</dbReference>
<protein>
    <submittedName>
        <fullName evidence="4">Protein Aster-C</fullName>
    </submittedName>
</protein>
<proteinExistence type="predicted"/>
<dbReference type="PROSITE" id="PS50004">
    <property type="entry name" value="C2"/>
    <property type="match status" value="1"/>
</dbReference>
<evidence type="ECO:0000313" key="5">
    <source>
        <dbReference type="Proteomes" id="UP001470230"/>
    </source>
</evidence>
<dbReference type="InterPro" id="IPR035892">
    <property type="entry name" value="C2_domain_sf"/>
</dbReference>
<keyword evidence="5" id="KW-1185">Reference proteome</keyword>
<accession>A0ABR2GSJ6</accession>
<name>A0ABR2GSJ6_9EUKA</name>
<dbReference type="Proteomes" id="UP001470230">
    <property type="component" value="Unassembled WGS sequence"/>
</dbReference>
<sequence>MSKLILYVHAVEAKDVPKMDVIGKCDPFMVFRLNSKPTETWKTKDIKQTFEPHWDQVFKIPINSDNTLETLHIELFDKDDFTDDDLISTKEFQVSSFQLGKIVDAWYDFLPHKRVKKGGKVHLIFHLANENDAPFKET</sequence>
<keyword evidence="1" id="KW-0479">Metal-binding</keyword>
<keyword evidence="2" id="KW-0106">Calcium</keyword>
<evidence type="ECO:0000256" key="1">
    <source>
        <dbReference type="ARBA" id="ARBA00022723"/>
    </source>
</evidence>
<dbReference type="Gene3D" id="2.60.40.150">
    <property type="entry name" value="C2 domain"/>
    <property type="match status" value="1"/>
</dbReference>
<gene>
    <name evidence="4" type="ORF">M9Y10_037577</name>
</gene>
<dbReference type="InterPro" id="IPR000008">
    <property type="entry name" value="C2_dom"/>
</dbReference>
<feature type="domain" description="C2" evidence="3">
    <location>
        <begin position="1"/>
        <end position="107"/>
    </location>
</feature>
<dbReference type="Pfam" id="PF00168">
    <property type="entry name" value="C2"/>
    <property type="match status" value="1"/>
</dbReference>
<dbReference type="CDD" id="cd00030">
    <property type="entry name" value="C2"/>
    <property type="match status" value="1"/>
</dbReference>
<dbReference type="PANTHER" id="PTHR45911">
    <property type="entry name" value="C2 DOMAIN-CONTAINING PROTEIN"/>
    <property type="match status" value="1"/>
</dbReference>
<comment type="caution">
    <text evidence="4">The sequence shown here is derived from an EMBL/GenBank/DDBJ whole genome shotgun (WGS) entry which is preliminary data.</text>
</comment>
<dbReference type="SUPFAM" id="SSF49562">
    <property type="entry name" value="C2 domain (Calcium/lipid-binding domain, CaLB)"/>
    <property type="match status" value="1"/>
</dbReference>
<reference evidence="4 5" key="1">
    <citation type="submission" date="2024-04" db="EMBL/GenBank/DDBJ databases">
        <title>Tritrichomonas musculus Genome.</title>
        <authorList>
            <person name="Alves-Ferreira E."/>
            <person name="Grigg M."/>
            <person name="Lorenzi H."/>
            <person name="Galac M."/>
        </authorList>
    </citation>
    <scope>NUCLEOTIDE SEQUENCE [LARGE SCALE GENOMIC DNA]</scope>
    <source>
        <strain evidence="4 5">EAF2021</strain>
    </source>
</reference>